<dbReference type="AlphaFoldDB" id="I2B4U9"/>
<dbReference type="eggNOG" id="ENOG5030W3V">
    <property type="taxonomic scope" value="Bacteria"/>
</dbReference>
<dbReference type="Gene3D" id="2.60.40.2040">
    <property type="entry name" value="CFA/I fimbrial subunit E, pilin domain"/>
    <property type="match status" value="1"/>
</dbReference>
<sequence>MVCPAPRYLLHTQSGHSEPAHNQEQVFNREGWRYGIAASQHRSIAASQHRSIAASQHRSIAASQHRSIAASQHRSIAASQHYSKITNKYNELYRFVLHFTCLFFGKNHNTKNQPGADKKNRIIRCALLQTVLTLLLIPDYSIAADAVDQTITVKTSFDRLTPGGQLTLWNNQKAGAIPGNGIRGVDFWRCLSETDSTNGACRRSGVWNLPFGQESTIPLRFTEKRSKNTVNLNITAHAIHYADPPNGCVPITAFIPIHYTAGIRCYGIRFNGRMLTAYLRPGEYTKIPSGGIWEARLILQQIGWYDGKIVATWTANITLDVTDRNNGAIYLPAFGRADALVDLNLRTKPLSTAPGGEVSGSTVIDTCLYDGYNSNNAWLQVTLSDLLPPLNRAADLFSVTKTGTTGANPRDRVDYRVTMNYNGKPVAMENKKTFTLNGVDTALIRPVALPGFPVTVVCTPAPLTLTVQPFAKASKTAGRYSGALRVNLAARTLAP</sequence>
<name>I2B4U9_SHIBC</name>
<dbReference type="Pfam" id="PF07434">
    <property type="entry name" value="CblD"/>
    <property type="match status" value="1"/>
</dbReference>
<dbReference type="KEGG" id="ebt:EBL_c04270"/>
<reference evidence="1 2" key="1">
    <citation type="journal article" date="2012" name="J. Bacteriol.">
        <title>Complete genome sequence of the B12-producing Shimwellia blattae strain DSM 4481, isolated from a cockroach.</title>
        <authorList>
            <person name="Brzuszkiewicz E."/>
            <person name="Waschkowitz T."/>
            <person name="Wiezer A."/>
            <person name="Daniel R."/>
        </authorList>
    </citation>
    <scope>NUCLEOTIDE SEQUENCE [LARGE SCALE GENOMIC DNA]</scope>
    <source>
        <strain evidence="2">ATCC 29907 / DSM 4481 / JCM 1650 / NBRC 105725 / CDC 9005-74</strain>
    </source>
</reference>
<evidence type="ECO:0000313" key="1">
    <source>
        <dbReference type="EMBL" id="AFJ45553.1"/>
    </source>
</evidence>
<evidence type="ECO:0000313" key="2">
    <source>
        <dbReference type="Proteomes" id="UP000001955"/>
    </source>
</evidence>
<organism evidence="1 2">
    <name type="scientific">Shimwellia blattae (strain ATCC 29907 / DSM 4481 / JCM 1650 / NBRC 105725 / CDC 9005-74)</name>
    <name type="common">Escherichia blattae</name>
    <dbReference type="NCBI Taxonomy" id="630626"/>
    <lineage>
        <taxon>Bacteria</taxon>
        <taxon>Pseudomonadati</taxon>
        <taxon>Pseudomonadota</taxon>
        <taxon>Gammaproteobacteria</taxon>
        <taxon>Enterobacterales</taxon>
        <taxon>Enterobacteriaceae</taxon>
        <taxon>Shimwellia</taxon>
    </lineage>
</organism>
<dbReference type="STRING" id="630626.EBL_c04270"/>
<protein>
    <submittedName>
        <fullName evidence="1">Pilus biogenesis initiator-like protein</fullName>
    </submittedName>
</protein>
<dbReference type="PATRIC" id="fig|630626.3.peg.422"/>
<dbReference type="Gene3D" id="2.60.40.2520">
    <property type="entry name" value="CFA/I fimbrial subunit E, adhesin domain"/>
    <property type="match status" value="1"/>
</dbReference>
<dbReference type="EMBL" id="CP001560">
    <property type="protein sequence ID" value="AFJ45553.1"/>
    <property type="molecule type" value="Genomic_DNA"/>
</dbReference>
<dbReference type="InterPro" id="IPR043037">
    <property type="entry name" value="CfaE_adhesin"/>
</dbReference>
<accession>I2B4U9</accession>
<dbReference type="Proteomes" id="UP000001955">
    <property type="component" value="Chromosome"/>
</dbReference>
<keyword evidence="2" id="KW-1185">Reference proteome</keyword>
<dbReference type="HOGENOM" id="CLU_042915_2_0_6"/>
<dbReference type="InterPro" id="IPR010888">
    <property type="entry name" value="CblD"/>
</dbReference>
<proteinExistence type="predicted"/>
<gene>
    <name evidence="1" type="ordered locus">EBL_c04270</name>
</gene>